<evidence type="ECO:0000256" key="3">
    <source>
        <dbReference type="PIRSR" id="PIRSR603564-2"/>
    </source>
</evidence>
<keyword evidence="6" id="KW-1185">Reference proteome</keyword>
<feature type="binding site" evidence="3">
    <location>
        <position position="124"/>
    </location>
    <ligand>
        <name>Mg(2+)</name>
        <dbReference type="ChEBI" id="CHEBI:18420"/>
    </ligand>
</feature>
<organism evidence="5 6">
    <name type="scientific">Rhodocyclus tenuis</name>
    <name type="common">Rhodospirillum tenue</name>
    <dbReference type="NCBI Taxonomy" id="1066"/>
    <lineage>
        <taxon>Bacteria</taxon>
        <taxon>Pseudomonadati</taxon>
        <taxon>Pseudomonadota</taxon>
        <taxon>Betaproteobacteria</taxon>
        <taxon>Rhodocyclales</taxon>
        <taxon>Rhodocyclaceae</taxon>
        <taxon>Rhodocyclus</taxon>
    </lineage>
</organism>
<dbReference type="Gene3D" id="3.90.79.10">
    <property type="entry name" value="Nucleoside Triphosphate Pyrophosphohydrolase"/>
    <property type="match status" value="1"/>
</dbReference>
<feature type="binding site" evidence="2">
    <location>
        <position position="15"/>
    </location>
    <ligand>
        <name>substrate</name>
    </ligand>
</feature>
<feature type="binding site" evidence="2">
    <location>
        <position position="47"/>
    </location>
    <ligand>
        <name>substrate</name>
    </ligand>
</feature>
<dbReference type="NCBIfam" id="NF006961">
    <property type="entry name" value="PRK09438.1"/>
    <property type="match status" value="1"/>
</dbReference>
<dbReference type="EMBL" id="JACIGE010000005">
    <property type="protein sequence ID" value="MBB4247422.1"/>
    <property type="molecule type" value="Genomic_DNA"/>
</dbReference>
<dbReference type="InterPro" id="IPR000086">
    <property type="entry name" value="NUDIX_hydrolase_dom"/>
</dbReference>
<feature type="binding site" evidence="3">
    <location>
        <position position="67"/>
    </location>
    <ligand>
        <name>Mg(2+)</name>
        <dbReference type="ChEBI" id="CHEBI:18420"/>
    </ligand>
</feature>
<dbReference type="PRINTS" id="PR01404">
    <property type="entry name" value="NPPPHYDRLASE"/>
</dbReference>
<dbReference type="GO" id="GO:0019177">
    <property type="term" value="F:dihydroneopterin triphosphate pyrophosphohydrolase activity"/>
    <property type="evidence" value="ECO:0007669"/>
    <property type="project" value="InterPro"/>
</dbReference>
<evidence type="ECO:0000313" key="6">
    <source>
        <dbReference type="Proteomes" id="UP000587070"/>
    </source>
</evidence>
<keyword evidence="1 5" id="KW-0378">Hydrolase</keyword>
<feature type="binding site" evidence="2">
    <location>
        <position position="36"/>
    </location>
    <ligand>
        <name>substrate</name>
    </ligand>
</feature>
<feature type="binding site" evidence="2">
    <location>
        <position position="142"/>
    </location>
    <ligand>
        <name>substrate</name>
    </ligand>
</feature>
<dbReference type="InterPro" id="IPR003564">
    <property type="entry name" value="DHNTPase"/>
</dbReference>
<feature type="binding site" evidence="2">
    <location>
        <begin position="86"/>
        <end position="89"/>
    </location>
    <ligand>
        <name>substrate</name>
    </ligand>
</feature>
<sequence>MSDHPGADTAPLQWKRPVSVLVVIHTRDLQVLLIERASHPGYWQSVTGSLEDGEALAQTACREVAEETGIDCAQGILRDWGITNRFEIFAEWRHRYAPGVTHNDEHVFSLELPAPCAVTVAPDEHLASRWLPWQEAAAECFSWSNRDAILLLPQRPGIQVAAGSLASRHWGQ</sequence>
<dbReference type="PROSITE" id="PS00893">
    <property type="entry name" value="NUDIX_BOX"/>
    <property type="match status" value="1"/>
</dbReference>
<comment type="caution">
    <text evidence="5">The sequence shown here is derived from an EMBL/GenBank/DDBJ whole genome shotgun (WGS) entry which is preliminary data.</text>
</comment>
<evidence type="ECO:0000313" key="5">
    <source>
        <dbReference type="EMBL" id="MBB4247422.1"/>
    </source>
</evidence>
<dbReference type="InterPro" id="IPR020084">
    <property type="entry name" value="NUDIX_hydrolase_CS"/>
</dbReference>
<dbReference type="RefSeq" id="WP_153116183.1">
    <property type="nucleotide sequence ID" value="NZ_JACIGE010000005.1"/>
</dbReference>
<dbReference type="EC" id="3.6.1.-" evidence="5"/>
<dbReference type="Proteomes" id="UP000587070">
    <property type="component" value="Unassembled WGS sequence"/>
</dbReference>
<feature type="domain" description="Nudix hydrolase" evidence="4">
    <location>
        <begin position="14"/>
        <end position="153"/>
    </location>
</feature>
<keyword evidence="3" id="KW-0460">Magnesium</keyword>
<name>A0A840GFX3_RHOTE</name>
<dbReference type="Pfam" id="PF00293">
    <property type="entry name" value="NUDIX"/>
    <property type="match status" value="1"/>
</dbReference>
<dbReference type="PANTHER" id="PTHR43736:SF1">
    <property type="entry name" value="DIHYDRONEOPTERIN TRIPHOSPHATE DIPHOSPHATASE"/>
    <property type="match status" value="1"/>
</dbReference>
<dbReference type="CDD" id="cd04664">
    <property type="entry name" value="NUDIX_DHNTPase_like"/>
    <property type="match status" value="1"/>
</dbReference>
<feature type="binding site" evidence="3">
    <location>
        <position position="63"/>
    </location>
    <ligand>
        <name>Mg(2+)</name>
        <dbReference type="ChEBI" id="CHEBI:18420"/>
    </ligand>
</feature>
<protein>
    <submittedName>
        <fullName evidence="5">dATP pyrophosphohydrolase</fullName>
        <ecNumber evidence="5">3.6.1.-</ecNumber>
    </submittedName>
</protein>
<dbReference type="SUPFAM" id="SSF55811">
    <property type="entry name" value="Nudix"/>
    <property type="match status" value="1"/>
</dbReference>
<accession>A0A840GFX3</accession>
<evidence type="ECO:0000256" key="1">
    <source>
        <dbReference type="ARBA" id="ARBA00022801"/>
    </source>
</evidence>
<keyword evidence="3" id="KW-0479">Metal-binding</keyword>
<proteinExistence type="predicted"/>
<comment type="cofactor">
    <cofactor evidence="3">
        <name>Mg(2+)</name>
        <dbReference type="ChEBI" id="CHEBI:18420"/>
    </cofactor>
    <text evidence="3">Binds 1 Mg(2+) ion per subunit.</text>
</comment>
<dbReference type="InterPro" id="IPR015797">
    <property type="entry name" value="NUDIX_hydrolase-like_dom_sf"/>
</dbReference>
<dbReference type="GO" id="GO:0046872">
    <property type="term" value="F:metal ion binding"/>
    <property type="evidence" value="ECO:0007669"/>
    <property type="project" value="UniProtKB-KW"/>
</dbReference>
<dbReference type="OrthoDB" id="7066556at2"/>
<dbReference type="PANTHER" id="PTHR43736">
    <property type="entry name" value="ADP-RIBOSE PYROPHOSPHATASE"/>
    <property type="match status" value="1"/>
</dbReference>
<evidence type="ECO:0000256" key="2">
    <source>
        <dbReference type="PIRSR" id="PIRSR603564-1"/>
    </source>
</evidence>
<dbReference type="PROSITE" id="PS51462">
    <property type="entry name" value="NUDIX"/>
    <property type="match status" value="1"/>
</dbReference>
<gene>
    <name evidence="5" type="ORF">GGD90_001793</name>
</gene>
<dbReference type="GO" id="GO:0046656">
    <property type="term" value="P:folic acid biosynthetic process"/>
    <property type="evidence" value="ECO:0007669"/>
    <property type="project" value="InterPro"/>
</dbReference>
<reference evidence="5 6" key="1">
    <citation type="submission" date="2020-08" db="EMBL/GenBank/DDBJ databases">
        <title>Genome sequencing of Purple Non-Sulfur Bacteria from various extreme environments.</title>
        <authorList>
            <person name="Mayer M."/>
        </authorList>
    </citation>
    <scope>NUCLEOTIDE SEQUENCE [LARGE SCALE GENOMIC DNA]</scope>
    <source>
        <strain evidence="5 6">2761</strain>
    </source>
</reference>
<evidence type="ECO:0000259" key="4">
    <source>
        <dbReference type="PROSITE" id="PS51462"/>
    </source>
</evidence>
<dbReference type="GO" id="GO:0008828">
    <property type="term" value="F:dATP diphosphatase activity"/>
    <property type="evidence" value="ECO:0007669"/>
    <property type="project" value="InterPro"/>
</dbReference>
<dbReference type="AlphaFoldDB" id="A0A840GFX3"/>